<gene>
    <name evidence="5" type="ORF">NQ315_004927</name>
</gene>
<reference evidence="5 6" key="1">
    <citation type="journal article" date="2023" name="Insect Mol. Biol.">
        <title>Genome sequencing provides insights into the evolution of gene families encoding plant cell wall-degrading enzymes in longhorned beetles.</title>
        <authorList>
            <person name="Shin N.R."/>
            <person name="Okamura Y."/>
            <person name="Kirsch R."/>
            <person name="Pauchet Y."/>
        </authorList>
    </citation>
    <scope>NUCLEOTIDE SEQUENCE [LARGE SCALE GENOMIC DNA]</scope>
    <source>
        <strain evidence="5">EAD_L_NR</strain>
    </source>
</reference>
<proteinExistence type="predicted"/>
<comment type="caution">
    <text evidence="5">The sequence shown here is derived from an EMBL/GenBank/DDBJ whole genome shotgun (WGS) entry which is preliminary data.</text>
</comment>
<dbReference type="PROSITE" id="PS51155">
    <property type="entry name" value="CHIT_BIND_RR_2"/>
    <property type="match status" value="1"/>
</dbReference>
<dbReference type="PANTHER" id="PTHR10380:SF173">
    <property type="entry name" value="CUTICULAR PROTEIN 47EF, ISOFORM C-RELATED"/>
    <property type="match status" value="1"/>
</dbReference>
<evidence type="ECO:0000313" key="6">
    <source>
        <dbReference type="Proteomes" id="UP001159042"/>
    </source>
</evidence>
<keyword evidence="6" id="KW-1185">Reference proteome</keyword>
<feature type="chain" id="PRO_5043754005" evidence="4">
    <location>
        <begin position="17"/>
        <end position="99"/>
    </location>
</feature>
<evidence type="ECO:0000313" key="5">
    <source>
        <dbReference type="EMBL" id="KAJ8920786.1"/>
    </source>
</evidence>
<dbReference type="Proteomes" id="UP001159042">
    <property type="component" value="Unassembled WGS sequence"/>
</dbReference>
<dbReference type="PANTHER" id="PTHR10380">
    <property type="entry name" value="CUTICLE PROTEIN"/>
    <property type="match status" value="1"/>
</dbReference>
<dbReference type="AlphaFoldDB" id="A0AAV8W4B9"/>
<dbReference type="PRINTS" id="PR00947">
    <property type="entry name" value="CUTICLE"/>
</dbReference>
<organism evidence="5 6">
    <name type="scientific">Exocentrus adspersus</name>
    <dbReference type="NCBI Taxonomy" id="1586481"/>
    <lineage>
        <taxon>Eukaryota</taxon>
        <taxon>Metazoa</taxon>
        <taxon>Ecdysozoa</taxon>
        <taxon>Arthropoda</taxon>
        <taxon>Hexapoda</taxon>
        <taxon>Insecta</taxon>
        <taxon>Pterygota</taxon>
        <taxon>Neoptera</taxon>
        <taxon>Endopterygota</taxon>
        <taxon>Coleoptera</taxon>
        <taxon>Polyphaga</taxon>
        <taxon>Cucujiformia</taxon>
        <taxon>Chrysomeloidea</taxon>
        <taxon>Cerambycidae</taxon>
        <taxon>Lamiinae</taxon>
        <taxon>Acanthocinini</taxon>
        <taxon>Exocentrus</taxon>
    </lineage>
</organism>
<dbReference type="GO" id="GO:0008010">
    <property type="term" value="F:structural constituent of chitin-based larval cuticle"/>
    <property type="evidence" value="ECO:0007669"/>
    <property type="project" value="TreeGrafter"/>
</dbReference>
<dbReference type="EMBL" id="JANEYG010000013">
    <property type="protein sequence ID" value="KAJ8920786.1"/>
    <property type="molecule type" value="Genomic_DNA"/>
</dbReference>
<protein>
    <submittedName>
        <fullName evidence="5">Uncharacterized protein</fullName>
    </submittedName>
</protein>
<sequence length="99" mass="10804">MFKWVLASVLLATVFSAPQNEIKILSQDQDVGVDGNYRWSYETQNGISAQESGSPKTLPDQEAEGVQGSYQYIAPDGTPIKLSYIADENGFQPQGAHLP</sequence>
<feature type="region of interest" description="Disordered" evidence="3">
    <location>
        <begin position="45"/>
        <end position="64"/>
    </location>
</feature>
<accession>A0AAV8W4B9</accession>
<keyword evidence="1 2" id="KW-0193">Cuticle</keyword>
<dbReference type="GO" id="GO:0062129">
    <property type="term" value="C:chitin-based extracellular matrix"/>
    <property type="evidence" value="ECO:0007669"/>
    <property type="project" value="TreeGrafter"/>
</dbReference>
<evidence type="ECO:0000256" key="2">
    <source>
        <dbReference type="PROSITE-ProRule" id="PRU00497"/>
    </source>
</evidence>
<evidence type="ECO:0000256" key="1">
    <source>
        <dbReference type="ARBA" id="ARBA00022460"/>
    </source>
</evidence>
<dbReference type="InterPro" id="IPR050468">
    <property type="entry name" value="Cuticle_Struct_Prot"/>
</dbReference>
<keyword evidence="4" id="KW-0732">Signal</keyword>
<dbReference type="Pfam" id="PF00379">
    <property type="entry name" value="Chitin_bind_4"/>
    <property type="match status" value="1"/>
</dbReference>
<dbReference type="InterPro" id="IPR031311">
    <property type="entry name" value="CHIT_BIND_RR_consensus"/>
</dbReference>
<evidence type="ECO:0000256" key="4">
    <source>
        <dbReference type="SAM" id="SignalP"/>
    </source>
</evidence>
<feature type="signal peptide" evidence="4">
    <location>
        <begin position="1"/>
        <end position="16"/>
    </location>
</feature>
<dbReference type="PROSITE" id="PS00233">
    <property type="entry name" value="CHIT_BIND_RR_1"/>
    <property type="match status" value="1"/>
</dbReference>
<dbReference type="InterPro" id="IPR000618">
    <property type="entry name" value="Insect_cuticle"/>
</dbReference>
<evidence type="ECO:0000256" key="3">
    <source>
        <dbReference type="SAM" id="MobiDB-lite"/>
    </source>
</evidence>
<name>A0AAV8W4B9_9CUCU</name>
<feature type="compositionally biased region" description="Polar residues" evidence="3">
    <location>
        <begin position="45"/>
        <end position="55"/>
    </location>
</feature>